<dbReference type="GO" id="GO:0016787">
    <property type="term" value="F:hydrolase activity"/>
    <property type="evidence" value="ECO:0007669"/>
    <property type="project" value="UniProtKB-UniRule"/>
</dbReference>
<organism evidence="12 13">
    <name type="scientific">Chaetoceros tenuissimus</name>
    <dbReference type="NCBI Taxonomy" id="426638"/>
    <lineage>
        <taxon>Eukaryota</taxon>
        <taxon>Sar</taxon>
        <taxon>Stramenopiles</taxon>
        <taxon>Ochrophyta</taxon>
        <taxon>Bacillariophyta</taxon>
        <taxon>Coscinodiscophyceae</taxon>
        <taxon>Chaetocerotophycidae</taxon>
        <taxon>Chaetocerotales</taxon>
        <taxon>Chaetocerotaceae</taxon>
        <taxon>Chaetoceros</taxon>
    </lineage>
</organism>
<evidence type="ECO:0000256" key="1">
    <source>
        <dbReference type="ARBA" id="ARBA00022723"/>
    </source>
</evidence>
<gene>
    <name evidence="12" type="ORF">CTEN210_00460</name>
</gene>
<dbReference type="Gene3D" id="1.10.10.160">
    <property type="match status" value="1"/>
</dbReference>
<evidence type="ECO:0000256" key="9">
    <source>
        <dbReference type="PROSITE-ProRule" id="PRU00560"/>
    </source>
</evidence>
<evidence type="ECO:0000256" key="8">
    <source>
        <dbReference type="PROSITE-ProRule" id="PRU00134"/>
    </source>
</evidence>
<dbReference type="InterPro" id="IPR014016">
    <property type="entry name" value="UvrD-like_ATP-bd"/>
</dbReference>
<name>A0AAD3CFR3_9STRA</name>
<reference evidence="12 13" key="1">
    <citation type="journal article" date="2021" name="Sci. Rep.">
        <title>The genome of the diatom Chaetoceros tenuissimus carries an ancient integrated fragment of an extant virus.</title>
        <authorList>
            <person name="Hongo Y."/>
            <person name="Kimura K."/>
            <person name="Takaki Y."/>
            <person name="Yoshida Y."/>
            <person name="Baba S."/>
            <person name="Kobayashi G."/>
            <person name="Nagasaki K."/>
            <person name="Hano T."/>
            <person name="Tomaru Y."/>
        </authorList>
    </citation>
    <scope>NUCLEOTIDE SEQUENCE [LARGE SCALE GENOMIC DNA]</scope>
    <source>
        <strain evidence="12 13">NIES-3715</strain>
    </source>
</reference>
<dbReference type="Gene3D" id="6.10.140.2220">
    <property type="match status" value="1"/>
</dbReference>
<comment type="caution">
    <text evidence="12">The sequence shown here is derived from an EMBL/GenBank/DDBJ whole genome shotgun (WGS) entry which is preliminary data.</text>
</comment>
<dbReference type="GO" id="GO:0004386">
    <property type="term" value="F:helicase activity"/>
    <property type="evidence" value="ECO:0007669"/>
    <property type="project" value="UniProtKB-UniRule"/>
</dbReference>
<dbReference type="PROSITE" id="PS50865">
    <property type="entry name" value="ZF_MYND_2"/>
    <property type="match status" value="1"/>
</dbReference>
<evidence type="ECO:0000313" key="12">
    <source>
        <dbReference type="EMBL" id="GFH43986.1"/>
    </source>
</evidence>
<dbReference type="PROSITE" id="PS51198">
    <property type="entry name" value="UVRD_HELICASE_ATP_BIND"/>
    <property type="match status" value="1"/>
</dbReference>
<evidence type="ECO:0000256" key="2">
    <source>
        <dbReference type="ARBA" id="ARBA00022741"/>
    </source>
</evidence>
<dbReference type="PANTHER" id="PTHR21529">
    <property type="entry name" value="MAMMARY TURMOR VIRUS RECEPTOR HOMOLOG 1, 2 MTVR1, 2"/>
    <property type="match status" value="1"/>
</dbReference>
<keyword evidence="6" id="KW-0862">Zinc</keyword>
<dbReference type="EMBL" id="BLLK01000019">
    <property type="protein sequence ID" value="GFH43986.1"/>
    <property type="molecule type" value="Genomic_DNA"/>
</dbReference>
<dbReference type="SUPFAM" id="SSF52540">
    <property type="entry name" value="P-loop containing nucleoside triphosphate hydrolases"/>
    <property type="match status" value="1"/>
</dbReference>
<dbReference type="PANTHER" id="PTHR21529:SF4">
    <property type="entry name" value="TPR AND ANKYRIN REPEAT-CONTAINING PROTEIN 1"/>
    <property type="match status" value="1"/>
</dbReference>
<dbReference type="InterPro" id="IPR013986">
    <property type="entry name" value="DExx_box_DNA_helicase_dom_sf"/>
</dbReference>
<keyword evidence="7 9" id="KW-0067">ATP-binding</keyword>
<feature type="domain" description="MYND-type" evidence="10">
    <location>
        <begin position="272"/>
        <end position="311"/>
    </location>
</feature>
<dbReference type="GO" id="GO:0005524">
    <property type="term" value="F:ATP binding"/>
    <property type="evidence" value="ECO:0007669"/>
    <property type="project" value="UniProtKB-UniRule"/>
</dbReference>
<dbReference type="GO" id="GO:0008270">
    <property type="term" value="F:zinc ion binding"/>
    <property type="evidence" value="ECO:0007669"/>
    <property type="project" value="UniProtKB-KW"/>
</dbReference>
<keyword evidence="2 9" id="KW-0547">Nucleotide-binding</keyword>
<evidence type="ECO:0000256" key="3">
    <source>
        <dbReference type="ARBA" id="ARBA00022771"/>
    </source>
</evidence>
<evidence type="ECO:0000256" key="7">
    <source>
        <dbReference type="ARBA" id="ARBA00022840"/>
    </source>
</evidence>
<keyword evidence="5 9" id="KW-0347">Helicase</keyword>
<evidence type="ECO:0000256" key="5">
    <source>
        <dbReference type="ARBA" id="ARBA00022806"/>
    </source>
</evidence>
<feature type="binding site" evidence="9">
    <location>
        <begin position="623"/>
        <end position="630"/>
    </location>
    <ligand>
        <name>ATP</name>
        <dbReference type="ChEBI" id="CHEBI:30616"/>
    </ligand>
</feature>
<dbReference type="SUPFAM" id="SSF144232">
    <property type="entry name" value="HIT/MYND zinc finger-like"/>
    <property type="match status" value="1"/>
</dbReference>
<keyword evidence="1" id="KW-0479">Metal-binding</keyword>
<dbReference type="Pfam" id="PF01753">
    <property type="entry name" value="zf-MYND"/>
    <property type="match status" value="1"/>
</dbReference>
<accession>A0AAD3CFR3</accession>
<dbReference type="SUPFAM" id="SSF48452">
    <property type="entry name" value="TPR-like"/>
    <property type="match status" value="1"/>
</dbReference>
<evidence type="ECO:0000313" key="13">
    <source>
        <dbReference type="Proteomes" id="UP001054902"/>
    </source>
</evidence>
<feature type="domain" description="UvrD-like helicase ATP-binding" evidence="11">
    <location>
        <begin position="602"/>
        <end position="908"/>
    </location>
</feature>
<evidence type="ECO:0000259" key="11">
    <source>
        <dbReference type="PROSITE" id="PS51198"/>
    </source>
</evidence>
<keyword evidence="4 9" id="KW-0378">Hydrolase</keyword>
<dbReference type="InterPro" id="IPR039904">
    <property type="entry name" value="TRANK1"/>
</dbReference>
<evidence type="ECO:0000259" key="10">
    <source>
        <dbReference type="PROSITE" id="PS50865"/>
    </source>
</evidence>
<evidence type="ECO:0000256" key="4">
    <source>
        <dbReference type="ARBA" id="ARBA00022801"/>
    </source>
</evidence>
<dbReference type="Pfam" id="PF00580">
    <property type="entry name" value="UvrD-helicase"/>
    <property type="match status" value="1"/>
</dbReference>
<evidence type="ECO:0000256" key="6">
    <source>
        <dbReference type="ARBA" id="ARBA00022833"/>
    </source>
</evidence>
<dbReference type="Proteomes" id="UP001054902">
    <property type="component" value="Unassembled WGS sequence"/>
</dbReference>
<dbReference type="Gene3D" id="3.40.50.300">
    <property type="entry name" value="P-loop containing nucleotide triphosphate hydrolases"/>
    <property type="match status" value="2"/>
</dbReference>
<keyword evidence="3 8" id="KW-0863">Zinc-finger</keyword>
<sequence length="1246" mass="144535">MSSTQDTKVPGNEESFAALKEMKEKQLIYTLGYLTSDPEVNEASRMFLHGLEYIWFSCLYNSEALQAAIKFAEAPQRSRRDDAFLYNGVYYITLAFLIDERSIRYTTIREVPANIQKFVLDHNILKTIICNCRDIIRCPELSSLSQGRIQLLEIILELLKIIPSICTGTHFNERLNQHWIGQAFRSIEILWQAIKNNPYLENMNDYGFLQGNMNRKKLLCLRGMCYEKIGNYEQAVNQNAKAIVIDSTYLPARENMAVLRHKYGSNKIKHSCRKCGNSEQKKLVRCACCESVSYCSEECKTADWEHHESLCNSFSYFVKVKAEHHGITLLQSRIRGMLARKSQFFRKFQIFYKKWKPCLVQGTCSNIIADNWSALKEKQAFICKQEFFDEDDLQETSDKLDDAMANAMPSGTEDQEYDLAIKHEEIDYGSGIANKHEKCKLRLIEEEKTIEFTHYVLKWLRTCDNKYKDFFFRRMKQLKYGHTSRILKKRLKGSTKKIYEVYLEQKSGFRILYTERGDHILIWYVAKHKNVSRLIKLIDDSKNRSGVNRVYIDDVEGLDDTDTSFTKNDAILLDPLGNVPMKRYEMKLDKNEEILTKEWTPSLVLTKEDQNIIETKGTVLLLGRSGTGKTICICSRMEYDRRMNKSCNDFSQLFVARSSSICRLVEGMIETRDRCKLVTFHDLQDLLENELPKFDSIPDDFVNQSEKQMNFFRFKREFFRKRIDEVDPLIVWTNIRSFIKGSIEATESEKGFISMEQYLGLERKRCRFNHAQRKEIYTIFQRYQDFLDTHKLWDENDRIIALLRRLKLAREADPDLSLGTSKCLNQFHKVYVDEVQDYTQVEILLFFVLGGAGNLFLAGDPAQNVARGVEFRFADIRKVGYYVAGYDEGKKELIPQKPKIMNINFRSHAGILQCAASILAEMFHHFPDSVKMLKKDAGLFQGPRPEVLADADASLLQGLIHSKLNGVVVLTHDENVEHVKKKLGGYELVHGIRHCKGLEFKSVIIMDFFSNISSDLQNPWKEMLLHRADNVYLKKFAEQFPEIEVQLKLLYTAITRCIERLFFVETVTSKAGDAFIRWSTTVSLNQSENDNNPGKAIATVSHCTNVESMSLNRDEWLASGLSNVEAADVEDFDLEHKKTLMEQAIYCFEQGRHDLLARKAKLQKITIEIRLKLYHADIDDIDQLDELETEAVSTIRELLEAGMSSEISQLGKDLRKIMSRLHPSFDFLQKCIIEKRIRHNVNRITS</sequence>
<proteinExistence type="predicted"/>
<dbReference type="InterPro" id="IPR011990">
    <property type="entry name" value="TPR-like_helical_dom_sf"/>
</dbReference>
<dbReference type="InterPro" id="IPR027417">
    <property type="entry name" value="P-loop_NTPase"/>
</dbReference>
<dbReference type="InterPro" id="IPR002893">
    <property type="entry name" value="Znf_MYND"/>
</dbReference>
<dbReference type="Gene3D" id="1.25.40.10">
    <property type="entry name" value="Tetratricopeptide repeat domain"/>
    <property type="match status" value="1"/>
</dbReference>
<protein>
    <submittedName>
        <fullName evidence="12">P-loop containing nucleoside triphosphate hydrolase protein</fullName>
    </submittedName>
</protein>
<dbReference type="AlphaFoldDB" id="A0AAD3CFR3"/>
<keyword evidence="13" id="KW-1185">Reference proteome</keyword>